<dbReference type="AlphaFoldDB" id="A0A483BBG6"/>
<dbReference type="PANTHER" id="PTHR39173:SF1">
    <property type="entry name" value="ACETYLTRANSFERASE"/>
    <property type="match status" value="1"/>
</dbReference>
<gene>
    <name evidence="1" type="ORF">GA838_03665</name>
</gene>
<dbReference type="Pfam" id="PF13302">
    <property type="entry name" value="Acetyltransf_3"/>
    <property type="match status" value="1"/>
</dbReference>
<evidence type="ECO:0000313" key="2">
    <source>
        <dbReference type="Proteomes" id="UP001281024"/>
    </source>
</evidence>
<dbReference type="EMBL" id="WERV01000002">
    <property type="protein sequence ID" value="MDV7714873.1"/>
    <property type="molecule type" value="Genomic_DNA"/>
</dbReference>
<dbReference type="GO" id="GO:0016747">
    <property type="term" value="F:acyltransferase activity, transferring groups other than amino-acyl groups"/>
    <property type="evidence" value="ECO:0007669"/>
    <property type="project" value="InterPro"/>
</dbReference>
<reference evidence="1" key="1">
    <citation type="submission" date="2019-10" db="EMBL/GenBank/DDBJ databases">
        <title>Malate fermentation in French cider.</title>
        <authorList>
            <person name="Cousin F.J."/>
            <person name="Medina Fernandez S."/>
            <person name="Misery B."/>
            <person name="Laplace J.-M."/>
            <person name="Cretenet M."/>
        </authorList>
    </citation>
    <scope>NUCLEOTIDE SEQUENCE</scope>
    <source>
        <strain evidence="1">UCMA15129</strain>
    </source>
</reference>
<dbReference type="Gene3D" id="3.40.630.30">
    <property type="match status" value="1"/>
</dbReference>
<evidence type="ECO:0000313" key="1">
    <source>
        <dbReference type="EMBL" id="MDV7714873.1"/>
    </source>
</evidence>
<name>A0A483BBG6_OENOE</name>
<sequence>MAKIFLDKAKAEYKQSFYKYIESYLAEGETSYYDKYKMALDNFHEYIKLLEKEGQGTDLPKDRVAQATFWLVDDNFNVLGVTRIRKQALEFGGNIGYDIAPAYRKRGYGSLILKLALIKAREMNLQKAIVTCEADNIASKKIIEKNKGIFIGSLYSEEMKSRILKYEMSLGITR</sequence>
<dbReference type="InterPro" id="IPR000182">
    <property type="entry name" value="GNAT_dom"/>
</dbReference>
<dbReference type="CDD" id="cd04301">
    <property type="entry name" value="NAT_SF"/>
    <property type="match status" value="1"/>
</dbReference>
<protein>
    <submittedName>
        <fullName evidence="1">GNAT family N-acetyltransferase</fullName>
    </submittedName>
</protein>
<dbReference type="RefSeq" id="WP_002816442.1">
    <property type="nucleotide sequence ID" value="NZ_JMIS01000013.1"/>
</dbReference>
<dbReference type="PANTHER" id="PTHR39173">
    <property type="entry name" value="ACETYLTRANSFERASE"/>
    <property type="match status" value="1"/>
</dbReference>
<dbReference type="SUPFAM" id="SSF55729">
    <property type="entry name" value="Acyl-CoA N-acyltransferases (Nat)"/>
    <property type="match status" value="1"/>
</dbReference>
<dbReference type="InterPro" id="IPR016181">
    <property type="entry name" value="Acyl_CoA_acyltransferase"/>
</dbReference>
<accession>A0A483BBG6</accession>
<proteinExistence type="predicted"/>
<dbReference type="PROSITE" id="PS51186">
    <property type="entry name" value="GNAT"/>
    <property type="match status" value="1"/>
</dbReference>
<dbReference type="Proteomes" id="UP001281024">
    <property type="component" value="Unassembled WGS sequence"/>
</dbReference>
<organism evidence="1 2">
    <name type="scientific">Oenococcus oeni</name>
    <name type="common">Leuconostoc oenos</name>
    <dbReference type="NCBI Taxonomy" id="1247"/>
    <lineage>
        <taxon>Bacteria</taxon>
        <taxon>Bacillati</taxon>
        <taxon>Bacillota</taxon>
        <taxon>Bacilli</taxon>
        <taxon>Lactobacillales</taxon>
        <taxon>Lactobacillaceae</taxon>
        <taxon>Oenococcus</taxon>
    </lineage>
</organism>
<comment type="caution">
    <text evidence="1">The sequence shown here is derived from an EMBL/GenBank/DDBJ whole genome shotgun (WGS) entry which is preliminary data.</text>
</comment>